<proteinExistence type="predicted"/>
<gene>
    <name evidence="2" type="ORF">GGQ65_006412</name>
</gene>
<evidence type="ECO:0000313" key="3">
    <source>
        <dbReference type="Proteomes" id="UP000545490"/>
    </source>
</evidence>
<keyword evidence="1" id="KW-0472">Membrane</keyword>
<sequence length="122" mass="13536">MDWNDDQISDDLRPLLALLYLPRIRLPVWLGRLVTMIAVSAFPIYLLHRFVQELLMAPAAGALPVPAFHLLAIAGGLAIGIVPNKMVADFRNLLGGMATSPDTDLPEPALLLQRPFVMRRNR</sequence>
<dbReference type="AlphaFoldDB" id="A0A7W6FN14"/>
<protein>
    <submittedName>
        <fullName evidence="2">Uncharacterized protein</fullName>
    </submittedName>
</protein>
<evidence type="ECO:0000256" key="1">
    <source>
        <dbReference type="SAM" id="Phobius"/>
    </source>
</evidence>
<dbReference type="EMBL" id="JACIDG010000023">
    <property type="protein sequence ID" value="MBB3919071.1"/>
    <property type="molecule type" value="Genomic_DNA"/>
</dbReference>
<organism evidence="2 3">
    <name type="scientific">Rhizobium fabae</name>
    <dbReference type="NCBI Taxonomy" id="573179"/>
    <lineage>
        <taxon>Bacteria</taxon>
        <taxon>Pseudomonadati</taxon>
        <taxon>Pseudomonadota</taxon>
        <taxon>Alphaproteobacteria</taxon>
        <taxon>Hyphomicrobiales</taxon>
        <taxon>Rhizobiaceae</taxon>
        <taxon>Rhizobium/Agrobacterium group</taxon>
        <taxon>Rhizobium</taxon>
    </lineage>
</organism>
<reference evidence="2 3" key="1">
    <citation type="submission" date="2020-08" db="EMBL/GenBank/DDBJ databases">
        <title>Genomic Encyclopedia of Type Strains, Phase IV (KMG-IV): sequencing the most valuable type-strain genomes for metagenomic binning, comparative biology and taxonomic classification.</title>
        <authorList>
            <person name="Goeker M."/>
        </authorList>
    </citation>
    <scope>NUCLEOTIDE SEQUENCE [LARGE SCALE GENOMIC DNA]</scope>
    <source>
        <strain evidence="2 3">DSM 19331</strain>
    </source>
</reference>
<dbReference type="Proteomes" id="UP000545490">
    <property type="component" value="Unassembled WGS sequence"/>
</dbReference>
<feature type="transmembrane region" description="Helical" evidence="1">
    <location>
        <begin position="59"/>
        <end position="82"/>
    </location>
</feature>
<comment type="caution">
    <text evidence="2">The sequence shown here is derived from an EMBL/GenBank/DDBJ whole genome shotgun (WGS) entry which is preliminary data.</text>
</comment>
<name>A0A7W6FN14_9HYPH</name>
<feature type="transmembrane region" description="Helical" evidence="1">
    <location>
        <begin position="29"/>
        <end position="47"/>
    </location>
</feature>
<accession>A0A7W6FN14</accession>
<evidence type="ECO:0000313" key="2">
    <source>
        <dbReference type="EMBL" id="MBB3919071.1"/>
    </source>
</evidence>
<keyword evidence="1" id="KW-1133">Transmembrane helix</keyword>
<dbReference type="RefSeq" id="WP_245438236.1">
    <property type="nucleotide sequence ID" value="NZ_JACIDG010000023.1"/>
</dbReference>
<keyword evidence="1" id="KW-0812">Transmembrane</keyword>